<keyword evidence="1" id="KW-0732">Signal</keyword>
<evidence type="ECO:0000256" key="1">
    <source>
        <dbReference type="SAM" id="SignalP"/>
    </source>
</evidence>
<dbReference type="SUPFAM" id="SSF56436">
    <property type="entry name" value="C-type lectin-like"/>
    <property type="match status" value="1"/>
</dbReference>
<dbReference type="InterPro" id="IPR016187">
    <property type="entry name" value="CTDL_fold"/>
</dbReference>
<evidence type="ECO:0000313" key="3">
    <source>
        <dbReference type="EMBL" id="KAI8042092.1"/>
    </source>
</evidence>
<dbReference type="InterPro" id="IPR050111">
    <property type="entry name" value="C-type_lectin/snaclec_domain"/>
</dbReference>
<dbReference type="Proteomes" id="UP001059596">
    <property type="component" value="Unassembled WGS sequence"/>
</dbReference>
<evidence type="ECO:0000313" key="4">
    <source>
        <dbReference type="Proteomes" id="UP001059596"/>
    </source>
</evidence>
<proteinExistence type="predicted"/>
<feature type="chain" id="PRO_5040221730" description="C-type lectin domain-containing protein" evidence="1">
    <location>
        <begin position="18"/>
        <end position="203"/>
    </location>
</feature>
<name>A0A9Q0BRI9_9MUSC</name>
<comment type="caution">
    <text evidence="3">The sequence shown here is derived from an EMBL/GenBank/DDBJ whole genome shotgun (WGS) entry which is preliminary data.</text>
</comment>
<dbReference type="InterPro" id="IPR016186">
    <property type="entry name" value="C-type_lectin-like/link_sf"/>
</dbReference>
<dbReference type="OrthoDB" id="6340082at2759"/>
<gene>
    <name evidence="3" type="ORF">M5D96_003392</name>
</gene>
<accession>A0A9Q0BRI9</accession>
<dbReference type="SMART" id="SM00034">
    <property type="entry name" value="CLECT"/>
    <property type="match status" value="1"/>
</dbReference>
<sequence>MFKLAAVLFSLLAAVHESNLAEHQYNAIETENEWKSSLELRFQNLQNSMERQLSDIKEILRSIKASIITNNASMVKCIPPNFEPIGDRYFYIEEEETNWYDAQIKCKRNGGFLASIKNGQELSALSAKLDGDARYWLGINDRQRKGDFLSATSGKNNSFLKWSPGEPDSWNDRMHCVGLKNGLMAMHLCENKRHPICQADNEI</sequence>
<dbReference type="CDD" id="cd00037">
    <property type="entry name" value="CLECT"/>
    <property type="match status" value="1"/>
</dbReference>
<dbReference type="AlphaFoldDB" id="A0A9Q0BRI9"/>
<dbReference type="PANTHER" id="PTHR22803">
    <property type="entry name" value="MANNOSE, PHOSPHOLIPASE, LECTIN RECEPTOR RELATED"/>
    <property type="match status" value="1"/>
</dbReference>
<organism evidence="3 4">
    <name type="scientific">Drosophila gunungcola</name>
    <name type="common">fruit fly</name>
    <dbReference type="NCBI Taxonomy" id="103775"/>
    <lineage>
        <taxon>Eukaryota</taxon>
        <taxon>Metazoa</taxon>
        <taxon>Ecdysozoa</taxon>
        <taxon>Arthropoda</taxon>
        <taxon>Hexapoda</taxon>
        <taxon>Insecta</taxon>
        <taxon>Pterygota</taxon>
        <taxon>Neoptera</taxon>
        <taxon>Endopterygota</taxon>
        <taxon>Diptera</taxon>
        <taxon>Brachycera</taxon>
        <taxon>Muscomorpha</taxon>
        <taxon>Ephydroidea</taxon>
        <taxon>Drosophilidae</taxon>
        <taxon>Drosophila</taxon>
        <taxon>Sophophora</taxon>
    </lineage>
</organism>
<protein>
    <recommendedName>
        <fullName evidence="2">C-type lectin domain-containing protein</fullName>
    </recommendedName>
</protein>
<feature type="domain" description="C-type lectin" evidence="2">
    <location>
        <begin position="85"/>
        <end position="198"/>
    </location>
</feature>
<dbReference type="EMBL" id="JAMKOV010000002">
    <property type="protein sequence ID" value="KAI8042092.1"/>
    <property type="molecule type" value="Genomic_DNA"/>
</dbReference>
<feature type="signal peptide" evidence="1">
    <location>
        <begin position="1"/>
        <end position="17"/>
    </location>
</feature>
<dbReference type="InterPro" id="IPR001304">
    <property type="entry name" value="C-type_lectin-like"/>
</dbReference>
<dbReference type="Gene3D" id="3.10.100.10">
    <property type="entry name" value="Mannose-Binding Protein A, subunit A"/>
    <property type="match status" value="1"/>
</dbReference>
<dbReference type="PROSITE" id="PS50041">
    <property type="entry name" value="C_TYPE_LECTIN_2"/>
    <property type="match status" value="1"/>
</dbReference>
<reference evidence="3" key="1">
    <citation type="journal article" date="2023" name="Genome Biol. Evol.">
        <title>Long-read-based Genome Assembly of Drosophila gunungcola Reveals Fewer Chemosensory Genes in Flower-breeding Species.</title>
        <authorList>
            <person name="Negi A."/>
            <person name="Liao B.Y."/>
            <person name="Yeh S.D."/>
        </authorList>
    </citation>
    <scope>NUCLEOTIDE SEQUENCE</scope>
    <source>
        <strain evidence="3">Sukarami</strain>
    </source>
</reference>
<keyword evidence="4" id="KW-1185">Reference proteome</keyword>
<evidence type="ECO:0000259" key="2">
    <source>
        <dbReference type="PROSITE" id="PS50041"/>
    </source>
</evidence>
<dbReference type="Pfam" id="PF00059">
    <property type="entry name" value="Lectin_C"/>
    <property type="match status" value="1"/>
</dbReference>